<gene>
    <name evidence="1" type="ORF">SAMN05216243_0508</name>
</gene>
<evidence type="ECO:0000313" key="2">
    <source>
        <dbReference type="Proteomes" id="UP000198694"/>
    </source>
</evidence>
<dbReference type="STRING" id="407036.SAMN05216243_0508"/>
<dbReference type="EMBL" id="FNFL01000001">
    <property type="protein sequence ID" value="SDJ72303.1"/>
    <property type="molecule type" value="Genomic_DNA"/>
</dbReference>
<dbReference type="AlphaFoldDB" id="A0A1G8W2K4"/>
<reference evidence="1 2" key="1">
    <citation type="submission" date="2016-10" db="EMBL/GenBank/DDBJ databases">
        <authorList>
            <person name="de Groot N.N."/>
        </authorList>
    </citation>
    <scope>NUCLEOTIDE SEQUENCE [LARGE SCALE GENOMIC DNA]</scope>
    <source>
        <strain evidence="1 2">CGMCC 1.6502</strain>
    </source>
</reference>
<evidence type="ECO:0000313" key="1">
    <source>
        <dbReference type="EMBL" id="SDJ72303.1"/>
    </source>
</evidence>
<dbReference type="Proteomes" id="UP000198694">
    <property type="component" value="Unassembled WGS sequence"/>
</dbReference>
<dbReference type="InterPro" id="IPR009384">
    <property type="entry name" value="SwrD-like"/>
</dbReference>
<dbReference type="Pfam" id="PF06289">
    <property type="entry name" value="FlbD"/>
    <property type="match status" value="1"/>
</dbReference>
<keyword evidence="2" id="KW-1185">Reference proteome</keyword>
<sequence length="73" mass="8406">MIQLTRLNGDRFSLNAIFIEQVQSFPDTTITLYTGKKLVVRETENQVNMLIFKFYQSIGMQGCVKETGDLNEQ</sequence>
<dbReference type="RefSeq" id="WP_093210732.1">
    <property type="nucleotide sequence ID" value="NZ_FNFL01000001.1"/>
</dbReference>
<dbReference type="PANTHER" id="PTHR39185:SF1">
    <property type="entry name" value="SWARMING MOTILITY PROTEIN SWRD"/>
    <property type="match status" value="1"/>
</dbReference>
<protein>
    <submittedName>
        <fullName evidence="1">Flagellar protein FlbD</fullName>
    </submittedName>
</protein>
<dbReference type="PANTHER" id="PTHR39185">
    <property type="entry name" value="SWARMING MOTILITY PROTEIN SWRD"/>
    <property type="match status" value="1"/>
</dbReference>
<name>A0A1G8W2K4_9BACI</name>
<dbReference type="OrthoDB" id="9799862at2"/>
<keyword evidence="1" id="KW-0282">Flagellum</keyword>
<keyword evidence="1" id="KW-0966">Cell projection</keyword>
<keyword evidence="1" id="KW-0969">Cilium</keyword>
<accession>A0A1G8W2K4</accession>
<organism evidence="1 2">
    <name type="scientific">Sediminibacillus albus</name>
    <dbReference type="NCBI Taxonomy" id="407036"/>
    <lineage>
        <taxon>Bacteria</taxon>
        <taxon>Bacillati</taxon>
        <taxon>Bacillota</taxon>
        <taxon>Bacilli</taxon>
        <taxon>Bacillales</taxon>
        <taxon>Bacillaceae</taxon>
        <taxon>Sediminibacillus</taxon>
    </lineage>
</organism>
<proteinExistence type="predicted"/>